<evidence type="ECO:0000256" key="1">
    <source>
        <dbReference type="ARBA" id="ARBA00008779"/>
    </source>
</evidence>
<reference evidence="6" key="2">
    <citation type="journal article" date="2023" name="IMA Fungus">
        <title>Comparative genomic study of the Penicillium genus elucidates a diverse pangenome and 15 lateral gene transfer events.</title>
        <authorList>
            <person name="Petersen C."/>
            <person name="Sorensen T."/>
            <person name="Nielsen M.R."/>
            <person name="Sondergaard T.E."/>
            <person name="Sorensen J.L."/>
            <person name="Fitzpatrick D.A."/>
            <person name="Frisvad J.C."/>
            <person name="Nielsen K.L."/>
        </authorList>
    </citation>
    <scope>NUCLEOTIDE SEQUENCE</scope>
    <source>
        <strain evidence="6">IBT 30069</strain>
    </source>
</reference>
<keyword evidence="7" id="KW-1185">Reference proteome</keyword>
<dbReference type="Pfam" id="PF00884">
    <property type="entry name" value="Sulfatase"/>
    <property type="match status" value="1"/>
</dbReference>
<comment type="similarity">
    <text evidence="1">Belongs to the sulfatase family.</text>
</comment>
<dbReference type="InterPro" id="IPR024607">
    <property type="entry name" value="Sulfatase_CS"/>
</dbReference>
<gene>
    <name evidence="6" type="ORF">N7456_009159</name>
</gene>
<evidence type="ECO:0000259" key="5">
    <source>
        <dbReference type="Pfam" id="PF00884"/>
    </source>
</evidence>
<organism evidence="6 7">
    <name type="scientific">Penicillium angulare</name>
    <dbReference type="NCBI Taxonomy" id="116970"/>
    <lineage>
        <taxon>Eukaryota</taxon>
        <taxon>Fungi</taxon>
        <taxon>Dikarya</taxon>
        <taxon>Ascomycota</taxon>
        <taxon>Pezizomycotina</taxon>
        <taxon>Eurotiomycetes</taxon>
        <taxon>Eurotiomycetidae</taxon>
        <taxon>Eurotiales</taxon>
        <taxon>Aspergillaceae</taxon>
        <taxon>Penicillium</taxon>
    </lineage>
</organism>
<keyword evidence="4" id="KW-0106">Calcium</keyword>
<dbReference type="InterPro" id="IPR050738">
    <property type="entry name" value="Sulfatase"/>
</dbReference>
<evidence type="ECO:0000256" key="2">
    <source>
        <dbReference type="ARBA" id="ARBA00022723"/>
    </source>
</evidence>
<dbReference type="InterPro" id="IPR017850">
    <property type="entry name" value="Alkaline_phosphatase_core_sf"/>
</dbReference>
<evidence type="ECO:0000256" key="3">
    <source>
        <dbReference type="ARBA" id="ARBA00022801"/>
    </source>
</evidence>
<dbReference type="Gene3D" id="3.40.720.10">
    <property type="entry name" value="Alkaline Phosphatase, subunit A"/>
    <property type="match status" value="1"/>
</dbReference>
<dbReference type="EMBL" id="JAPQKH010000006">
    <property type="protein sequence ID" value="KAJ5093298.1"/>
    <property type="molecule type" value="Genomic_DNA"/>
</dbReference>
<comment type="caution">
    <text evidence="6">The sequence shown here is derived from an EMBL/GenBank/DDBJ whole genome shotgun (WGS) entry which is preliminary data.</text>
</comment>
<dbReference type="PANTHER" id="PTHR42693:SF33">
    <property type="entry name" value="ARYLSULFATASE"/>
    <property type="match status" value="1"/>
</dbReference>
<dbReference type="PANTHER" id="PTHR42693">
    <property type="entry name" value="ARYLSULFATASE FAMILY MEMBER"/>
    <property type="match status" value="1"/>
</dbReference>
<dbReference type="GO" id="GO:0046872">
    <property type="term" value="F:metal ion binding"/>
    <property type="evidence" value="ECO:0007669"/>
    <property type="project" value="UniProtKB-KW"/>
</dbReference>
<name>A0A9W9K4Y1_9EURO</name>
<dbReference type="CDD" id="cd16025">
    <property type="entry name" value="PAS_like"/>
    <property type="match status" value="1"/>
</dbReference>
<evidence type="ECO:0000256" key="4">
    <source>
        <dbReference type="ARBA" id="ARBA00022837"/>
    </source>
</evidence>
<dbReference type="PROSITE" id="PS00149">
    <property type="entry name" value="SULFATASE_2"/>
    <property type="match status" value="1"/>
</dbReference>
<sequence length="562" mass="63300">MESTKTQNKRPNVLIILADDLGFSDVGCFGGEIQTPNIDQLAQEGLRLTDFHTASACSPTRAMLLSGTDNHVAGLGSMAERMNEEIQKNPGYEGYLNDRVVSLQECLQDSGYETLMSGKWHLGQTPDRVPGARGFDRSFTLLNGCHNHYGWEPAYEDRSKIPGIAAVLRRLYYQDDKPVSPEELPEGFYSTDSFTDILLEYLRNHDERQEERPFFAYLPFSAPHWPLQAPLEVIDKYRGIYDDGPEALRQRRLVKLKEMGLVPENAVPAPVISKDEDGNDTKTWDEMTPSEQAVSARNMEAYAGMVDRIDWNVGRVIEHLKSTNQLDNTVVMFFSDNGAEGAQFEAWPITAGGDMDAYVAQYHNNSIENIGAYDSYVWYGSRWASASTAPGLLYKMFTSEGGIRVPFVLRYPGLVKSPGSIDHSFSTVMDIMPTLLDLCKAQHPGRTYRGHEIEPMAGKTWLPYLNKETPEIHSVDHVTGWELFGRRAIRQGSWKALFIPSPFGPEKWQLFNILEDPGETTDLCSEQPEKLTEMTRLYEDYCKTNGVISQSGASRAQWSKDI</sequence>
<keyword evidence="2" id="KW-0479">Metal-binding</keyword>
<keyword evidence="3" id="KW-0378">Hydrolase</keyword>
<accession>A0A9W9K4Y1</accession>
<evidence type="ECO:0000313" key="7">
    <source>
        <dbReference type="Proteomes" id="UP001149165"/>
    </source>
</evidence>
<dbReference type="Proteomes" id="UP001149165">
    <property type="component" value="Unassembled WGS sequence"/>
</dbReference>
<dbReference type="AlphaFoldDB" id="A0A9W9K4Y1"/>
<feature type="domain" description="Sulfatase N-terminal" evidence="5">
    <location>
        <begin position="11"/>
        <end position="439"/>
    </location>
</feature>
<proteinExistence type="inferred from homology"/>
<dbReference type="GO" id="GO:0004065">
    <property type="term" value="F:arylsulfatase activity"/>
    <property type="evidence" value="ECO:0007669"/>
    <property type="project" value="TreeGrafter"/>
</dbReference>
<dbReference type="SUPFAM" id="SSF53649">
    <property type="entry name" value="Alkaline phosphatase-like"/>
    <property type="match status" value="1"/>
</dbReference>
<dbReference type="InterPro" id="IPR000917">
    <property type="entry name" value="Sulfatase_N"/>
</dbReference>
<evidence type="ECO:0000313" key="6">
    <source>
        <dbReference type="EMBL" id="KAJ5093298.1"/>
    </source>
</evidence>
<protein>
    <recommendedName>
        <fullName evidence="5">Sulfatase N-terminal domain-containing protein</fullName>
    </recommendedName>
</protein>
<dbReference type="Gene3D" id="3.30.1120.10">
    <property type="match status" value="1"/>
</dbReference>
<reference evidence="6" key="1">
    <citation type="submission" date="2022-11" db="EMBL/GenBank/DDBJ databases">
        <authorList>
            <person name="Petersen C."/>
        </authorList>
    </citation>
    <scope>NUCLEOTIDE SEQUENCE</scope>
    <source>
        <strain evidence="6">IBT 30069</strain>
    </source>
</reference>
<dbReference type="OrthoDB" id="103349at2759"/>